<dbReference type="GO" id="GO:0008574">
    <property type="term" value="F:plus-end-directed microtubule motor activity"/>
    <property type="evidence" value="ECO:0007669"/>
    <property type="project" value="TreeGrafter"/>
</dbReference>
<dbReference type="InterPro" id="IPR047149">
    <property type="entry name" value="KIF11-like"/>
</dbReference>
<dbReference type="GO" id="GO:0005876">
    <property type="term" value="C:spindle microtubule"/>
    <property type="evidence" value="ECO:0007669"/>
    <property type="project" value="TreeGrafter"/>
</dbReference>
<keyword evidence="6" id="KW-1185">Reference proteome</keyword>
<protein>
    <submittedName>
        <fullName evidence="5">Uncharacterized protein</fullName>
    </submittedName>
</protein>
<dbReference type="GO" id="GO:0051231">
    <property type="term" value="P:spindle elongation"/>
    <property type="evidence" value="ECO:0007669"/>
    <property type="project" value="TreeGrafter"/>
</dbReference>
<organism evidence="5 6">
    <name type="scientific">Crotalaria pallida</name>
    <name type="common">Smooth rattlebox</name>
    <name type="synonym">Crotalaria striata</name>
    <dbReference type="NCBI Taxonomy" id="3830"/>
    <lineage>
        <taxon>Eukaryota</taxon>
        <taxon>Viridiplantae</taxon>
        <taxon>Streptophyta</taxon>
        <taxon>Embryophyta</taxon>
        <taxon>Tracheophyta</taxon>
        <taxon>Spermatophyta</taxon>
        <taxon>Magnoliopsida</taxon>
        <taxon>eudicotyledons</taxon>
        <taxon>Gunneridae</taxon>
        <taxon>Pentapetalae</taxon>
        <taxon>rosids</taxon>
        <taxon>fabids</taxon>
        <taxon>Fabales</taxon>
        <taxon>Fabaceae</taxon>
        <taxon>Papilionoideae</taxon>
        <taxon>50 kb inversion clade</taxon>
        <taxon>genistoids sensu lato</taxon>
        <taxon>core genistoids</taxon>
        <taxon>Crotalarieae</taxon>
        <taxon>Crotalaria</taxon>
    </lineage>
</organism>
<keyword evidence="2" id="KW-0963">Cytoplasm</keyword>
<comment type="caution">
    <text evidence="5">The sequence shown here is derived from an EMBL/GenBank/DDBJ whole genome shotgun (WGS) entry which is preliminary data.</text>
</comment>
<evidence type="ECO:0000256" key="3">
    <source>
        <dbReference type="ARBA" id="ARBA00023175"/>
    </source>
</evidence>
<dbReference type="AlphaFoldDB" id="A0AAN9E7V6"/>
<evidence type="ECO:0000313" key="5">
    <source>
        <dbReference type="EMBL" id="KAK7250810.1"/>
    </source>
</evidence>
<keyword evidence="3" id="KW-0505">Motor protein</keyword>
<dbReference type="PANTHER" id="PTHR47970:SF12">
    <property type="entry name" value="KINESIN FAMILY MEMBER 11"/>
    <property type="match status" value="1"/>
</dbReference>
<name>A0AAN9E7V6_CROPI</name>
<sequence length="69" mass="8207">MMKSILIKDLYGETERLKAEVYVARDKVGVYIPKERYMQEENERKVMANQIEQMGITLENHQKVSFLNK</sequence>
<evidence type="ECO:0000313" key="6">
    <source>
        <dbReference type="Proteomes" id="UP001372338"/>
    </source>
</evidence>
<dbReference type="PANTHER" id="PTHR47970">
    <property type="entry name" value="KINESIN-LIKE PROTEIN KIF11"/>
    <property type="match status" value="1"/>
</dbReference>
<evidence type="ECO:0000256" key="4">
    <source>
        <dbReference type="ARBA" id="ARBA00023212"/>
    </source>
</evidence>
<proteinExistence type="predicted"/>
<keyword evidence="4" id="KW-0206">Cytoskeleton</keyword>
<dbReference type="EMBL" id="JAYWIO010000007">
    <property type="protein sequence ID" value="KAK7250810.1"/>
    <property type="molecule type" value="Genomic_DNA"/>
</dbReference>
<evidence type="ECO:0000256" key="1">
    <source>
        <dbReference type="ARBA" id="ARBA00004245"/>
    </source>
</evidence>
<evidence type="ECO:0000256" key="2">
    <source>
        <dbReference type="ARBA" id="ARBA00022490"/>
    </source>
</evidence>
<dbReference type="GO" id="GO:0090307">
    <property type="term" value="P:mitotic spindle assembly"/>
    <property type="evidence" value="ECO:0007669"/>
    <property type="project" value="TreeGrafter"/>
</dbReference>
<dbReference type="GO" id="GO:0072686">
    <property type="term" value="C:mitotic spindle"/>
    <property type="evidence" value="ECO:0007669"/>
    <property type="project" value="TreeGrafter"/>
</dbReference>
<accession>A0AAN9E7V6</accession>
<gene>
    <name evidence="5" type="ORF">RIF29_33510</name>
</gene>
<dbReference type="Proteomes" id="UP001372338">
    <property type="component" value="Unassembled WGS sequence"/>
</dbReference>
<reference evidence="5 6" key="1">
    <citation type="submission" date="2024-01" db="EMBL/GenBank/DDBJ databases">
        <title>The genomes of 5 underutilized Papilionoideae crops provide insights into root nodulation and disease resistanc.</title>
        <authorList>
            <person name="Yuan L."/>
        </authorList>
    </citation>
    <scope>NUCLEOTIDE SEQUENCE [LARGE SCALE GENOMIC DNA]</scope>
    <source>
        <strain evidence="5">ZHUSHIDOU_FW_LH</strain>
        <tissue evidence="5">Leaf</tissue>
    </source>
</reference>
<comment type="subcellular location">
    <subcellularLocation>
        <location evidence="1">Cytoplasm</location>
        <location evidence="1">Cytoskeleton</location>
    </subcellularLocation>
</comment>